<dbReference type="InterPro" id="IPR008928">
    <property type="entry name" value="6-hairpin_glycosidase_sf"/>
</dbReference>
<comment type="caution">
    <text evidence="2">The sequence shown here is derived from an EMBL/GenBank/DDBJ whole genome shotgun (WGS) entry which is preliminary data.</text>
</comment>
<dbReference type="InterPro" id="IPR012341">
    <property type="entry name" value="6hp_glycosidase-like_sf"/>
</dbReference>
<dbReference type="Pfam" id="PF07470">
    <property type="entry name" value="Glyco_hydro_88"/>
    <property type="match status" value="1"/>
</dbReference>
<evidence type="ECO:0000313" key="3">
    <source>
        <dbReference type="Proteomes" id="UP001597540"/>
    </source>
</evidence>
<protein>
    <submittedName>
        <fullName evidence="2">Glycoside hydrolase family 105 protein</fullName>
    </submittedName>
</protein>
<dbReference type="RefSeq" id="WP_379259953.1">
    <property type="nucleotide sequence ID" value="NZ_JBHUMJ010000002.1"/>
</dbReference>
<dbReference type="InterPro" id="IPR010905">
    <property type="entry name" value="Glyco_hydro_88"/>
</dbReference>
<sequence>MPYVTKERSFGASLDRTEDVLRAVVNRYIGANPKTLPTYRVLNVEGFIRDHEYRYDMNLVEKLPQLQDGQFVYAWAKIWADEETTQAYRISCYSHTRVFINGQLAFESNHRDDVMPESKAGLRGKLRQGWNFFVLEFEKTPTGCGAKFGTGSVKGAPVHFLAPTMERDGQEGWVYSEPQHTRWIPGNAKEVVSHEIGSKLARVFVTEISASEEATDMTWYPRREWSEEEQQLGAFARVFDPGTGIGEKATVNANAKRSDDADASVSVDANVIEDENDRANARTNASAETVVTSDGYGVRCPFGAVALAWSKLDHRSTASERKVTWKGLHEGTFKLYVDGNLLYTSDQEQGYFEVETELDYGVHDIVIVSARTRKAWGFDLEVLTEDETGEALTWARPYPVEGLTGHWLYLGPFSKDHVPPPQDVPHMDRLFGEGEERTYYRADQPAARIRPYLESRLFGKWNYPLGVTLYGILETGRELSRPDYIEYAADHIEQCTSLDELVMWDSKRHGAPGINHQLALIDSLDDCGSFGATMLRAHELRELRGAEAAAHRIADYITREQDRLPDGTLYRYRSFSELMVNTIWCDDLYMSTPFLSQYYKLTGETRYLDDAAAQFLLYKKRLYMPEQKMMHHVYNVNFDKGCTVPWGRGNGWVLFSLTELLAVLPKSHSNYDELLHFYRELCKGYLAVQDEQGLWHQVLTDHESYSETSCSSMFIYAFSRGIRYGWLPEETHHLYADAVFRGYEGIIRHCIDRDGNVYGVCRGSGYSFSPNYYKERLSWLLNDTHGIGIVLLAGIESLRLREYLKGRRTDWAKSSVVHSQ</sequence>
<organism evidence="2 3">
    <name type="scientific">Paenibacillus shunpengii</name>
    <dbReference type="NCBI Taxonomy" id="2054424"/>
    <lineage>
        <taxon>Bacteria</taxon>
        <taxon>Bacillati</taxon>
        <taxon>Bacillota</taxon>
        <taxon>Bacilli</taxon>
        <taxon>Bacillales</taxon>
        <taxon>Paenibacillaceae</taxon>
        <taxon>Paenibacillus</taxon>
    </lineage>
</organism>
<dbReference type="Gene3D" id="1.50.10.10">
    <property type="match status" value="1"/>
</dbReference>
<keyword evidence="1 2" id="KW-0378">Hydrolase</keyword>
<dbReference type="Proteomes" id="UP001597540">
    <property type="component" value="Unassembled WGS sequence"/>
</dbReference>
<gene>
    <name evidence="2" type="ORF">ACFSVM_01055</name>
</gene>
<reference evidence="3" key="1">
    <citation type="journal article" date="2019" name="Int. J. Syst. Evol. Microbiol.">
        <title>The Global Catalogue of Microorganisms (GCM) 10K type strain sequencing project: providing services to taxonomists for standard genome sequencing and annotation.</title>
        <authorList>
            <consortium name="The Broad Institute Genomics Platform"/>
            <consortium name="The Broad Institute Genome Sequencing Center for Infectious Disease"/>
            <person name="Wu L."/>
            <person name="Ma J."/>
        </authorList>
    </citation>
    <scope>NUCLEOTIDE SEQUENCE [LARGE SCALE GENOMIC DNA]</scope>
    <source>
        <strain evidence="3">KCTC 33849</strain>
    </source>
</reference>
<dbReference type="PANTHER" id="PTHR33886">
    <property type="entry name" value="UNSATURATED RHAMNOGALACTURONAN HYDROLASE (EUROFUNG)"/>
    <property type="match status" value="1"/>
</dbReference>
<dbReference type="PANTHER" id="PTHR33886:SF8">
    <property type="entry name" value="UNSATURATED RHAMNOGALACTURONAN HYDROLASE (EUROFUNG)"/>
    <property type="match status" value="1"/>
</dbReference>
<proteinExistence type="predicted"/>
<accession>A0ABW5SIT1</accession>
<keyword evidence="3" id="KW-1185">Reference proteome</keyword>
<name>A0ABW5SIT1_9BACL</name>
<dbReference type="InterPro" id="IPR052043">
    <property type="entry name" value="PolySaccharide_Degr_Enz"/>
</dbReference>
<dbReference type="SUPFAM" id="SSF48208">
    <property type="entry name" value="Six-hairpin glycosidases"/>
    <property type="match status" value="1"/>
</dbReference>
<evidence type="ECO:0000313" key="2">
    <source>
        <dbReference type="EMBL" id="MFD2699044.1"/>
    </source>
</evidence>
<evidence type="ECO:0000256" key="1">
    <source>
        <dbReference type="ARBA" id="ARBA00022801"/>
    </source>
</evidence>
<dbReference type="GO" id="GO:0016787">
    <property type="term" value="F:hydrolase activity"/>
    <property type="evidence" value="ECO:0007669"/>
    <property type="project" value="UniProtKB-KW"/>
</dbReference>
<dbReference type="EMBL" id="JBHUMJ010000002">
    <property type="protein sequence ID" value="MFD2699044.1"/>
    <property type="molecule type" value="Genomic_DNA"/>
</dbReference>